<dbReference type="InterPro" id="IPR001509">
    <property type="entry name" value="Epimerase_deHydtase"/>
</dbReference>
<name>A0A3B0R8E8_9ZZZZ</name>
<reference evidence="2" key="1">
    <citation type="submission" date="2018-06" db="EMBL/GenBank/DDBJ databases">
        <authorList>
            <person name="Zhirakovskaya E."/>
        </authorList>
    </citation>
    <scope>NUCLEOTIDE SEQUENCE</scope>
</reference>
<dbReference type="Gene3D" id="3.40.50.720">
    <property type="entry name" value="NAD(P)-binding Rossmann-like Domain"/>
    <property type="match status" value="1"/>
</dbReference>
<dbReference type="AlphaFoldDB" id="A0A3B0R8E8"/>
<dbReference type="PANTHER" id="PTHR12126:SF11">
    <property type="entry name" value="NADH DEHYDROGENASE [UBIQUINONE] 1 ALPHA SUBCOMPLEX SUBUNIT 9, MITOCHONDRIAL"/>
    <property type="match status" value="1"/>
</dbReference>
<gene>
    <name evidence="2" type="ORF">MNBD_ALPHA04-1208</name>
</gene>
<evidence type="ECO:0000259" key="1">
    <source>
        <dbReference type="Pfam" id="PF01370"/>
    </source>
</evidence>
<dbReference type="InterPro" id="IPR036291">
    <property type="entry name" value="NAD(P)-bd_dom_sf"/>
</dbReference>
<dbReference type="CDD" id="cd05271">
    <property type="entry name" value="NDUFA9_like_SDR_a"/>
    <property type="match status" value="1"/>
</dbReference>
<proteinExistence type="predicted"/>
<dbReference type="GO" id="GO:0044877">
    <property type="term" value="F:protein-containing complex binding"/>
    <property type="evidence" value="ECO:0007669"/>
    <property type="project" value="TreeGrafter"/>
</dbReference>
<dbReference type="EMBL" id="UOEF01000020">
    <property type="protein sequence ID" value="VAV87737.1"/>
    <property type="molecule type" value="Genomic_DNA"/>
</dbReference>
<sequence>MGHAKGDEQIYNNGLKTMALNGQLICIFGGGGFLGRYIAQKLLARGARVRIAERNIKNAMHIKPLGDLGQTQFASADVTKAESVKRAVSRCDVVINLAGVFGSEMKNVNEMGAANVAEAAGTEGIQSLIHMSAIGADAASPALYGRSKAAGEVAVQNAFSNAIILRPSIIFGREDQFINRFAGLIQMLPVVPIISGDTKFQPIFVGDIAEAVVNALENPSQYAGKIFELGGPEIMSMGELNRRIAKMIGRDRSFVEIPDFAAKIIATCTGFLPGAPITKDQYLMLQKDNVVSDTAKGLTLFGVSPTPLAAVAHGWMERYADHGRFGVGAKAG</sequence>
<feature type="domain" description="NAD-dependent epimerase/dehydratase" evidence="1">
    <location>
        <begin position="25"/>
        <end position="230"/>
    </location>
</feature>
<dbReference type="Pfam" id="PF01370">
    <property type="entry name" value="Epimerase"/>
    <property type="match status" value="1"/>
</dbReference>
<evidence type="ECO:0000313" key="2">
    <source>
        <dbReference type="EMBL" id="VAV87737.1"/>
    </source>
</evidence>
<accession>A0A3B0R8E8</accession>
<organism evidence="2">
    <name type="scientific">hydrothermal vent metagenome</name>
    <dbReference type="NCBI Taxonomy" id="652676"/>
    <lineage>
        <taxon>unclassified sequences</taxon>
        <taxon>metagenomes</taxon>
        <taxon>ecological metagenomes</taxon>
    </lineage>
</organism>
<dbReference type="SUPFAM" id="SSF51735">
    <property type="entry name" value="NAD(P)-binding Rossmann-fold domains"/>
    <property type="match status" value="1"/>
</dbReference>
<dbReference type="InterPro" id="IPR051207">
    <property type="entry name" value="ComplexI_NDUFA9_subunit"/>
</dbReference>
<protein>
    <submittedName>
        <fullName evidence="2">NAD-dependent epimerase/dehydratase</fullName>
    </submittedName>
</protein>
<dbReference type="PANTHER" id="PTHR12126">
    <property type="entry name" value="NADH-UBIQUINONE OXIDOREDUCTASE 39 KDA SUBUNIT-RELATED"/>
    <property type="match status" value="1"/>
</dbReference>